<feature type="transmembrane region" description="Helical" evidence="6">
    <location>
        <begin position="106"/>
        <end position="126"/>
    </location>
</feature>
<dbReference type="InterPro" id="IPR003825">
    <property type="entry name" value="Colicin-V_CvpA"/>
</dbReference>
<dbReference type="Pfam" id="PF02674">
    <property type="entry name" value="Colicin_V"/>
    <property type="match status" value="1"/>
</dbReference>
<evidence type="ECO:0000313" key="7">
    <source>
        <dbReference type="EMBL" id="SDF59878.1"/>
    </source>
</evidence>
<protein>
    <submittedName>
        <fullName evidence="7">Membrane protein required for colicin V production</fullName>
    </submittedName>
</protein>
<dbReference type="OrthoDB" id="9806894at2"/>
<feature type="region of interest" description="Disordered" evidence="5">
    <location>
        <begin position="175"/>
        <end position="234"/>
    </location>
</feature>
<feature type="transmembrane region" description="Helical" evidence="6">
    <location>
        <begin position="33"/>
        <end position="50"/>
    </location>
</feature>
<evidence type="ECO:0000256" key="3">
    <source>
        <dbReference type="ARBA" id="ARBA00022989"/>
    </source>
</evidence>
<evidence type="ECO:0000256" key="1">
    <source>
        <dbReference type="ARBA" id="ARBA00004141"/>
    </source>
</evidence>
<keyword evidence="2 6" id="KW-0812">Transmembrane</keyword>
<dbReference type="InterPro" id="IPR052719">
    <property type="entry name" value="CvpA-like"/>
</dbReference>
<feature type="compositionally biased region" description="Basic and acidic residues" evidence="5">
    <location>
        <begin position="175"/>
        <end position="189"/>
    </location>
</feature>
<feature type="transmembrane region" description="Helical" evidence="6">
    <location>
        <begin position="6"/>
        <end position="26"/>
    </location>
</feature>
<evidence type="ECO:0000256" key="4">
    <source>
        <dbReference type="ARBA" id="ARBA00023136"/>
    </source>
</evidence>
<dbReference type="Proteomes" id="UP000199415">
    <property type="component" value="Unassembled WGS sequence"/>
</dbReference>
<proteinExistence type="predicted"/>
<comment type="subcellular location">
    <subcellularLocation>
        <location evidence="1">Membrane</location>
        <topology evidence="1">Multi-pass membrane protein</topology>
    </subcellularLocation>
</comment>
<evidence type="ECO:0000313" key="8">
    <source>
        <dbReference type="Proteomes" id="UP000199415"/>
    </source>
</evidence>
<keyword evidence="8" id="KW-1185">Reference proteome</keyword>
<dbReference type="PANTHER" id="PTHR36926:SF1">
    <property type="entry name" value="COLICIN V PRODUCTION PROTEIN"/>
    <property type="match status" value="1"/>
</dbReference>
<name>A0A1G7MDH1_9PROT</name>
<sequence length="234" mass="24583">MSDLPINAVDVVVLAVLLVSAVLAFLRGFVHEVLGIGAWVGAALATLYGFPHAQPYARDLIAIDLVADIVAGVAIFLVVLIVLAVISRMLGARVQQSSLGALDRSLGLAFGLVRGAVILAAAWLVMEWAVPDPADRPSWVQDAESRKLVEFGAHTMAGLLPPSWTASGAAAVDSARDTADRARQAKDAYDALAQPDVKPDTSGETGGQGYKDETREQLESIIQQQTGTGGSEQQ</sequence>
<keyword evidence="3 6" id="KW-1133">Transmembrane helix</keyword>
<evidence type="ECO:0000256" key="2">
    <source>
        <dbReference type="ARBA" id="ARBA00022692"/>
    </source>
</evidence>
<dbReference type="STRING" id="1082479.SAMN05216241_101577"/>
<dbReference type="GO" id="GO:0016020">
    <property type="term" value="C:membrane"/>
    <property type="evidence" value="ECO:0007669"/>
    <property type="project" value="UniProtKB-SubCell"/>
</dbReference>
<dbReference type="RefSeq" id="WP_090018581.1">
    <property type="nucleotide sequence ID" value="NZ_FNCE01000001.1"/>
</dbReference>
<dbReference type="PANTHER" id="PTHR36926">
    <property type="entry name" value="COLICIN V PRODUCTION PROTEIN"/>
    <property type="match status" value="1"/>
</dbReference>
<evidence type="ECO:0000256" key="6">
    <source>
        <dbReference type="SAM" id="Phobius"/>
    </source>
</evidence>
<dbReference type="AlphaFoldDB" id="A0A1G7MDH1"/>
<gene>
    <name evidence="7" type="ORF">SAMN05216241_101577</name>
</gene>
<reference evidence="7 8" key="1">
    <citation type="submission" date="2016-10" db="EMBL/GenBank/DDBJ databases">
        <authorList>
            <person name="de Groot N.N."/>
        </authorList>
    </citation>
    <scope>NUCLEOTIDE SEQUENCE [LARGE SCALE GENOMIC DNA]</scope>
    <source>
        <strain evidence="7 8">DSM 25584</strain>
    </source>
</reference>
<organism evidence="7 8">
    <name type="scientific">Limimonas halophila</name>
    <dbReference type="NCBI Taxonomy" id="1082479"/>
    <lineage>
        <taxon>Bacteria</taxon>
        <taxon>Pseudomonadati</taxon>
        <taxon>Pseudomonadota</taxon>
        <taxon>Alphaproteobacteria</taxon>
        <taxon>Rhodospirillales</taxon>
        <taxon>Rhodovibrionaceae</taxon>
        <taxon>Limimonas</taxon>
    </lineage>
</organism>
<evidence type="ECO:0000256" key="5">
    <source>
        <dbReference type="SAM" id="MobiDB-lite"/>
    </source>
</evidence>
<accession>A0A1G7MDH1</accession>
<dbReference type="GO" id="GO:0009403">
    <property type="term" value="P:toxin biosynthetic process"/>
    <property type="evidence" value="ECO:0007669"/>
    <property type="project" value="InterPro"/>
</dbReference>
<feature type="transmembrane region" description="Helical" evidence="6">
    <location>
        <begin position="62"/>
        <end position="86"/>
    </location>
</feature>
<keyword evidence="4 6" id="KW-0472">Membrane</keyword>
<dbReference type="EMBL" id="FNCE01000001">
    <property type="protein sequence ID" value="SDF59878.1"/>
    <property type="molecule type" value="Genomic_DNA"/>
</dbReference>